<proteinExistence type="inferred from homology"/>
<evidence type="ECO:0000256" key="1">
    <source>
        <dbReference type="ARBA" id="ARBA00005428"/>
    </source>
</evidence>
<accession>A0A930VWQ6</accession>
<evidence type="ECO:0000313" key="4">
    <source>
        <dbReference type="EMBL" id="MBF4808001.1"/>
    </source>
</evidence>
<feature type="region of interest" description="Disordered" evidence="3">
    <location>
        <begin position="1"/>
        <end position="39"/>
    </location>
</feature>
<dbReference type="CDD" id="cd10156">
    <property type="entry name" value="FpFrmR-Cterm-like_DUF156"/>
    <property type="match status" value="1"/>
</dbReference>
<dbReference type="EMBL" id="JABZGW010000194">
    <property type="protein sequence ID" value="MBF4808001.1"/>
    <property type="molecule type" value="Genomic_DNA"/>
</dbReference>
<dbReference type="AlphaFoldDB" id="A0A930VWQ6"/>
<evidence type="ECO:0000256" key="3">
    <source>
        <dbReference type="SAM" id="MobiDB-lite"/>
    </source>
</evidence>
<feature type="compositionally biased region" description="Polar residues" evidence="3">
    <location>
        <begin position="1"/>
        <end position="21"/>
    </location>
</feature>
<evidence type="ECO:0000256" key="2">
    <source>
        <dbReference type="ARBA" id="ARBA00023008"/>
    </source>
</evidence>
<comment type="caution">
    <text evidence="4">The sequence shown here is derived from an EMBL/GenBank/DDBJ whole genome shotgun (WGS) entry which is preliminary data.</text>
</comment>
<dbReference type="Pfam" id="PF02583">
    <property type="entry name" value="Trns_repr_metal"/>
    <property type="match status" value="1"/>
</dbReference>
<gene>
    <name evidence="4" type="ORF">HXK26_04835</name>
</gene>
<dbReference type="InterPro" id="IPR003735">
    <property type="entry name" value="Metal_Tscrpt_repr"/>
</dbReference>
<dbReference type="GO" id="GO:0045892">
    <property type="term" value="P:negative regulation of DNA-templated transcription"/>
    <property type="evidence" value="ECO:0007669"/>
    <property type="project" value="UniProtKB-ARBA"/>
</dbReference>
<reference evidence="4" key="1">
    <citation type="submission" date="2020-04" db="EMBL/GenBank/DDBJ databases">
        <title>Deep metagenomics examines the oral microbiome during advanced dental caries in children, revealing novel taxa and co-occurrences with host molecules.</title>
        <authorList>
            <person name="Baker J.L."/>
            <person name="Morton J.T."/>
            <person name="Dinis M."/>
            <person name="Alvarez R."/>
            <person name="Tran N.C."/>
            <person name="Knight R."/>
            <person name="Edlund A."/>
        </authorList>
    </citation>
    <scope>NUCLEOTIDE SEQUENCE</scope>
    <source>
        <strain evidence="4">JCVI_38_bin.5</strain>
    </source>
</reference>
<dbReference type="InterPro" id="IPR038390">
    <property type="entry name" value="Metal_Tscrpt_repr_sf"/>
</dbReference>
<sequence>MSALSQPKATESKTEAQSQSEPCLCAHKNKPRSQELKSSVSRRINRVIGQLGGIKTMVEDDRYCGDVLIQLAAVESAVKAISREVMQDHLRSCVVDRVQQGDTDVIDEVMDLFKKFM</sequence>
<dbReference type="Proteomes" id="UP000698335">
    <property type="component" value="Unassembled WGS sequence"/>
</dbReference>
<dbReference type="Gene3D" id="1.20.58.1000">
    <property type="entry name" value="Metal-sensitive repressor, helix protomer"/>
    <property type="match status" value="1"/>
</dbReference>
<keyword evidence="2" id="KW-0186">Copper</keyword>
<name>A0A930VWQ6_9ACTN</name>
<dbReference type="PANTHER" id="PTHR33677">
    <property type="entry name" value="TRANSCRIPTIONAL REPRESSOR FRMR-RELATED"/>
    <property type="match status" value="1"/>
</dbReference>
<dbReference type="GO" id="GO:0003677">
    <property type="term" value="F:DNA binding"/>
    <property type="evidence" value="ECO:0007669"/>
    <property type="project" value="InterPro"/>
</dbReference>
<dbReference type="PANTHER" id="PTHR33677:SF3">
    <property type="entry name" value="COPPER-SENSING TRANSCRIPTIONAL REPRESSOR RICR"/>
    <property type="match status" value="1"/>
</dbReference>
<comment type="similarity">
    <text evidence="1">Belongs to the CsoR family.</text>
</comment>
<organism evidence="4 5">
    <name type="scientific">Lancefieldella rimae</name>
    <dbReference type="NCBI Taxonomy" id="1383"/>
    <lineage>
        <taxon>Bacteria</taxon>
        <taxon>Bacillati</taxon>
        <taxon>Actinomycetota</taxon>
        <taxon>Coriobacteriia</taxon>
        <taxon>Coriobacteriales</taxon>
        <taxon>Atopobiaceae</taxon>
        <taxon>Lancefieldella</taxon>
    </lineage>
</organism>
<dbReference type="GO" id="GO:0046872">
    <property type="term" value="F:metal ion binding"/>
    <property type="evidence" value="ECO:0007669"/>
    <property type="project" value="InterPro"/>
</dbReference>
<evidence type="ECO:0000313" key="5">
    <source>
        <dbReference type="Proteomes" id="UP000698335"/>
    </source>
</evidence>
<protein>
    <submittedName>
        <fullName evidence="4">Metal-sensing transcriptional repressor</fullName>
    </submittedName>
</protein>